<name>A0A7W9X425_9BURK</name>
<gene>
    <name evidence="2" type="ORF">HD842_004273</name>
</gene>
<evidence type="ECO:0000313" key="3">
    <source>
        <dbReference type="Proteomes" id="UP000540787"/>
    </source>
</evidence>
<keyword evidence="1" id="KW-0732">Signal</keyword>
<feature type="signal peptide" evidence="1">
    <location>
        <begin position="1"/>
        <end position="21"/>
    </location>
</feature>
<evidence type="ECO:0000256" key="1">
    <source>
        <dbReference type="SAM" id="SignalP"/>
    </source>
</evidence>
<evidence type="ECO:0000313" key="2">
    <source>
        <dbReference type="EMBL" id="MBB6136096.1"/>
    </source>
</evidence>
<organism evidence="2 3">
    <name type="scientific">Massilia aurea</name>
    <dbReference type="NCBI Taxonomy" id="373040"/>
    <lineage>
        <taxon>Bacteria</taxon>
        <taxon>Pseudomonadati</taxon>
        <taxon>Pseudomonadota</taxon>
        <taxon>Betaproteobacteria</taxon>
        <taxon>Burkholderiales</taxon>
        <taxon>Oxalobacteraceae</taxon>
        <taxon>Telluria group</taxon>
        <taxon>Massilia</taxon>
    </lineage>
</organism>
<dbReference type="AlphaFoldDB" id="A0A7W9X425"/>
<sequence length="98" mass="10779">MNKIITALALALACIASHATAAPRTYGSCMRACAEVGPSTAKNEQFAHRMATLNDEKSKETDPQKLAQLKEREASIIEKHEDDTEKLCRHICEGLPQQ</sequence>
<accession>A0A7W9X425</accession>
<protein>
    <submittedName>
        <fullName evidence="2">ABC-type transporter MlaC component</fullName>
    </submittedName>
</protein>
<reference evidence="2 3" key="1">
    <citation type="submission" date="2020-08" db="EMBL/GenBank/DDBJ databases">
        <title>The Agave Microbiome: Exploring the role of microbial communities in plant adaptations to desert environments.</title>
        <authorList>
            <person name="Partida-Martinez L.P."/>
        </authorList>
    </citation>
    <scope>NUCLEOTIDE SEQUENCE [LARGE SCALE GENOMIC DNA]</scope>
    <source>
        <strain evidence="2 3">AT3.2</strain>
    </source>
</reference>
<feature type="chain" id="PRO_5031205099" evidence="1">
    <location>
        <begin position="22"/>
        <end position="98"/>
    </location>
</feature>
<proteinExistence type="predicted"/>
<keyword evidence="3" id="KW-1185">Reference proteome</keyword>
<dbReference type="RefSeq" id="WP_183557068.1">
    <property type="nucleotide sequence ID" value="NZ_JACHBX010000005.1"/>
</dbReference>
<dbReference type="Proteomes" id="UP000540787">
    <property type="component" value="Unassembled WGS sequence"/>
</dbReference>
<comment type="caution">
    <text evidence="2">The sequence shown here is derived from an EMBL/GenBank/DDBJ whole genome shotgun (WGS) entry which is preliminary data.</text>
</comment>
<dbReference type="EMBL" id="JACHBX010000005">
    <property type="protein sequence ID" value="MBB6136096.1"/>
    <property type="molecule type" value="Genomic_DNA"/>
</dbReference>